<dbReference type="InterPro" id="IPR015199">
    <property type="entry name" value="DNA_pol_III_delta_C"/>
</dbReference>
<evidence type="ECO:0000256" key="1">
    <source>
        <dbReference type="ARBA" id="ARBA00012417"/>
    </source>
</evidence>
<feature type="domain" description="DNA polymerase III delta subunit C-terminal" evidence="8">
    <location>
        <begin position="267"/>
        <end position="337"/>
    </location>
</feature>
<evidence type="ECO:0000313" key="9">
    <source>
        <dbReference type="EMBL" id="PIS42113.1"/>
    </source>
</evidence>
<dbReference type="GO" id="GO:0003887">
    <property type="term" value="F:DNA-directed DNA polymerase activity"/>
    <property type="evidence" value="ECO:0007669"/>
    <property type="project" value="UniProtKB-KW"/>
</dbReference>
<evidence type="ECO:0000256" key="3">
    <source>
        <dbReference type="ARBA" id="ARBA00022679"/>
    </source>
</evidence>
<sequence length="337" mass="38559">MIKSISKYKWPVIGNERIVNFLKKNIILNKLANAYLFSGPRQVGKRLVAEILGKTILCQDSKTNSIPCGRCAMCQQFEKRIHPDFLVLSKERGKKNISIEAIRSFQHEFNTTSLLGGIKIGIIDDAADLSEGGANALLKMLEEPAGKSIIILVTQFPNLLLPTIVSRCQILQFQSVSRAKILEYLEQRSCSRKIALKITATALGRPGRAIDYFEHPILFEKYEEQTDDFFRVFKEEFCYRFSFIQKYLGTNSHLDRVSHVTEISDVWLTIIRDILLYKENKLDQVIHLEYSDELKKLARSHTNSELLKKINGLIALQNLLSNNVNPRLALENYLINL</sequence>
<protein>
    <recommendedName>
        <fullName evidence="2">DNA polymerase III subunit delta'</fullName>
        <ecNumber evidence="1">2.7.7.7</ecNumber>
    </recommendedName>
</protein>
<dbReference type="Gene3D" id="3.40.50.300">
    <property type="entry name" value="P-loop containing nucleotide triphosphate hydrolases"/>
    <property type="match status" value="1"/>
</dbReference>
<name>A0A2H0YWK7_9BACT</name>
<dbReference type="InterPro" id="IPR027417">
    <property type="entry name" value="P-loop_NTPase"/>
</dbReference>
<evidence type="ECO:0000256" key="4">
    <source>
        <dbReference type="ARBA" id="ARBA00022695"/>
    </source>
</evidence>
<evidence type="ECO:0000313" key="10">
    <source>
        <dbReference type="Proteomes" id="UP000231542"/>
    </source>
</evidence>
<organism evidence="9 10">
    <name type="scientific">Candidatus Kerfeldbacteria bacterium CG08_land_8_20_14_0_20_40_16</name>
    <dbReference type="NCBI Taxonomy" id="2014244"/>
    <lineage>
        <taxon>Bacteria</taxon>
        <taxon>Candidatus Kerfeldiibacteriota</taxon>
    </lineage>
</organism>
<gene>
    <name evidence="9" type="ORF">COT24_05245</name>
</gene>
<dbReference type="Proteomes" id="UP000231542">
    <property type="component" value="Unassembled WGS sequence"/>
</dbReference>
<keyword evidence="5" id="KW-0235">DNA replication</keyword>
<dbReference type="PANTHER" id="PTHR11669:SF8">
    <property type="entry name" value="DNA POLYMERASE III SUBUNIT DELTA"/>
    <property type="match status" value="1"/>
</dbReference>
<dbReference type="Pfam" id="PF13177">
    <property type="entry name" value="DNA_pol3_delta2"/>
    <property type="match status" value="1"/>
</dbReference>
<dbReference type="Pfam" id="PF09115">
    <property type="entry name" value="DNApol3-delta_C"/>
    <property type="match status" value="1"/>
</dbReference>
<accession>A0A2H0YWK7</accession>
<evidence type="ECO:0000256" key="5">
    <source>
        <dbReference type="ARBA" id="ARBA00022705"/>
    </source>
</evidence>
<comment type="caution">
    <text evidence="9">The sequence shown here is derived from an EMBL/GenBank/DDBJ whole genome shotgun (WGS) entry which is preliminary data.</text>
</comment>
<keyword evidence="6" id="KW-0239">DNA-directed DNA polymerase</keyword>
<proteinExistence type="predicted"/>
<comment type="catalytic activity">
    <reaction evidence="7">
        <text>DNA(n) + a 2'-deoxyribonucleoside 5'-triphosphate = DNA(n+1) + diphosphate</text>
        <dbReference type="Rhea" id="RHEA:22508"/>
        <dbReference type="Rhea" id="RHEA-COMP:17339"/>
        <dbReference type="Rhea" id="RHEA-COMP:17340"/>
        <dbReference type="ChEBI" id="CHEBI:33019"/>
        <dbReference type="ChEBI" id="CHEBI:61560"/>
        <dbReference type="ChEBI" id="CHEBI:173112"/>
        <dbReference type="EC" id="2.7.7.7"/>
    </reaction>
</comment>
<dbReference type="PANTHER" id="PTHR11669">
    <property type="entry name" value="REPLICATION FACTOR C / DNA POLYMERASE III GAMMA-TAU SUBUNIT"/>
    <property type="match status" value="1"/>
</dbReference>
<dbReference type="AlphaFoldDB" id="A0A2H0YWK7"/>
<dbReference type="EC" id="2.7.7.7" evidence="1"/>
<dbReference type="GO" id="GO:0006261">
    <property type="term" value="P:DNA-templated DNA replication"/>
    <property type="evidence" value="ECO:0007669"/>
    <property type="project" value="TreeGrafter"/>
</dbReference>
<evidence type="ECO:0000256" key="2">
    <source>
        <dbReference type="ARBA" id="ARBA00014363"/>
    </source>
</evidence>
<dbReference type="GO" id="GO:0003677">
    <property type="term" value="F:DNA binding"/>
    <property type="evidence" value="ECO:0007669"/>
    <property type="project" value="InterPro"/>
</dbReference>
<dbReference type="GO" id="GO:0009360">
    <property type="term" value="C:DNA polymerase III complex"/>
    <property type="evidence" value="ECO:0007669"/>
    <property type="project" value="InterPro"/>
</dbReference>
<dbReference type="InterPro" id="IPR050238">
    <property type="entry name" value="DNA_Rep/Repair_Clamp_Loader"/>
</dbReference>
<evidence type="ECO:0000256" key="6">
    <source>
        <dbReference type="ARBA" id="ARBA00022932"/>
    </source>
</evidence>
<keyword evidence="3" id="KW-0808">Transferase</keyword>
<evidence type="ECO:0000256" key="7">
    <source>
        <dbReference type="ARBA" id="ARBA00049244"/>
    </source>
</evidence>
<dbReference type="SUPFAM" id="SSF52540">
    <property type="entry name" value="P-loop containing nucleoside triphosphate hydrolases"/>
    <property type="match status" value="1"/>
</dbReference>
<reference evidence="9 10" key="1">
    <citation type="submission" date="2017-09" db="EMBL/GenBank/DDBJ databases">
        <title>Depth-based differentiation of microbial function through sediment-hosted aquifers and enrichment of novel symbionts in the deep terrestrial subsurface.</title>
        <authorList>
            <person name="Probst A.J."/>
            <person name="Ladd B."/>
            <person name="Jarett J.K."/>
            <person name="Geller-Mcgrath D.E."/>
            <person name="Sieber C.M."/>
            <person name="Emerson J.B."/>
            <person name="Anantharaman K."/>
            <person name="Thomas B.C."/>
            <person name="Malmstrom R."/>
            <person name="Stieglmeier M."/>
            <person name="Klingl A."/>
            <person name="Woyke T."/>
            <person name="Ryan C.M."/>
            <person name="Banfield J.F."/>
        </authorList>
    </citation>
    <scope>NUCLEOTIDE SEQUENCE [LARGE SCALE GENOMIC DNA]</scope>
    <source>
        <strain evidence="9">CG08_land_8_20_14_0_20_40_16</strain>
    </source>
</reference>
<dbReference type="EMBL" id="PEXU01000057">
    <property type="protein sequence ID" value="PIS42113.1"/>
    <property type="molecule type" value="Genomic_DNA"/>
</dbReference>
<keyword evidence="4" id="KW-0548">Nucleotidyltransferase</keyword>
<evidence type="ECO:0000259" key="8">
    <source>
        <dbReference type="Pfam" id="PF09115"/>
    </source>
</evidence>